<evidence type="ECO:0000256" key="3">
    <source>
        <dbReference type="ARBA" id="ARBA00023143"/>
    </source>
</evidence>
<dbReference type="Gene3D" id="1.20.1330.10">
    <property type="entry name" value="f41 fragment of flagellin, N-terminal domain"/>
    <property type="match status" value="1"/>
</dbReference>
<dbReference type="EMBL" id="JFKB01000010">
    <property type="protein sequence ID" value="OSQ46836.1"/>
    <property type="molecule type" value="Genomic_DNA"/>
</dbReference>
<comment type="caution">
    <text evidence="6">The sequence shown here is derived from an EMBL/GenBank/DDBJ whole genome shotgun (WGS) entry which is preliminary data.</text>
</comment>
<comment type="similarity">
    <text evidence="2">Belongs to the bacterial flagellin family.</text>
</comment>
<proteinExistence type="inferred from homology"/>
<feature type="domain" description="Flagellin N-terminal" evidence="5">
    <location>
        <begin position="46"/>
        <end position="135"/>
    </location>
</feature>
<organism evidence="6 7">
    <name type="scientific">Thalassospira alkalitolerans</name>
    <dbReference type="NCBI Taxonomy" id="1293890"/>
    <lineage>
        <taxon>Bacteria</taxon>
        <taxon>Pseudomonadati</taxon>
        <taxon>Pseudomonadota</taxon>
        <taxon>Alphaproteobacteria</taxon>
        <taxon>Rhodospirillales</taxon>
        <taxon>Thalassospiraceae</taxon>
        <taxon>Thalassospira</taxon>
    </lineage>
</organism>
<keyword evidence="7" id="KW-1185">Reference proteome</keyword>
<protein>
    <recommendedName>
        <fullName evidence="5">Flagellin N-terminal domain-containing protein</fullName>
    </recommendedName>
</protein>
<feature type="compositionally biased region" description="Basic and acidic residues" evidence="4">
    <location>
        <begin position="273"/>
        <end position="288"/>
    </location>
</feature>
<dbReference type="RefSeq" id="WP_085619909.1">
    <property type="nucleotide sequence ID" value="NZ_JFKB01000010.1"/>
</dbReference>
<reference evidence="6 7" key="1">
    <citation type="submission" date="2014-03" db="EMBL/GenBank/DDBJ databases">
        <title>The draft genome sequence of Thalassospira alkalitolerans JCM 18968.</title>
        <authorList>
            <person name="Lai Q."/>
            <person name="Shao Z."/>
        </authorList>
    </citation>
    <scope>NUCLEOTIDE SEQUENCE [LARGE SCALE GENOMIC DNA]</scope>
    <source>
        <strain evidence="6 7">JCM 18968</strain>
    </source>
</reference>
<dbReference type="Pfam" id="PF00669">
    <property type="entry name" value="Flagellin_N"/>
    <property type="match status" value="1"/>
</dbReference>
<feature type="compositionally biased region" description="Gly residues" evidence="4">
    <location>
        <begin position="328"/>
        <end position="346"/>
    </location>
</feature>
<evidence type="ECO:0000256" key="4">
    <source>
        <dbReference type="SAM" id="MobiDB-lite"/>
    </source>
</evidence>
<dbReference type="GO" id="GO:0005198">
    <property type="term" value="F:structural molecule activity"/>
    <property type="evidence" value="ECO:0007669"/>
    <property type="project" value="InterPro"/>
</dbReference>
<accession>A0A1Y2L8V6</accession>
<dbReference type="GO" id="GO:0009288">
    <property type="term" value="C:bacterial-type flagellum"/>
    <property type="evidence" value="ECO:0007669"/>
    <property type="project" value="UniProtKB-SubCell"/>
</dbReference>
<dbReference type="Proteomes" id="UP000193396">
    <property type="component" value="Unassembled WGS sequence"/>
</dbReference>
<evidence type="ECO:0000313" key="6">
    <source>
        <dbReference type="EMBL" id="OSQ46836.1"/>
    </source>
</evidence>
<sequence length="364" mass="38234">MQAVGSPFPVYTNTARAIAPQTRLLASVDSIQNNNSTTFSRSNDALRSSNSASQNLRGSLGGADDLLKTAVDDLSKIGSVLDEIDVLVTSVEENPSLSRTERGFISSQIQDYLEQIDDIAANSNYDGRNLLDSDQTIVLQTGTRTTSSDRLNVELYASGADDLATGLSAIDVSDDTAVTNARDLVDAARGALSSRETSLRADRESIAGATDRSRVAQIASDNILQAQLAASEPDGNDQLRSQITEALQGYLGEVSARLQDQTITVGGISLPEPRPEQQSDPVTERDDPFAYDPNDYPSNNDPFGQSEPEYFTANDQNSAYTPPTTTTGFGGYNHNGGGTGIGGSSSGAGSSSRSGSGGSVSIEA</sequence>
<evidence type="ECO:0000259" key="5">
    <source>
        <dbReference type="Pfam" id="PF00669"/>
    </source>
</evidence>
<dbReference type="AlphaFoldDB" id="A0A1Y2L8V6"/>
<name>A0A1Y2L8V6_9PROT</name>
<keyword evidence="3" id="KW-0975">Bacterial flagellum</keyword>
<dbReference type="STRING" id="1293890.TALK_14730"/>
<evidence type="ECO:0000256" key="1">
    <source>
        <dbReference type="ARBA" id="ARBA00004365"/>
    </source>
</evidence>
<evidence type="ECO:0000313" key="7">
    <source>
        <dbReference type="Proteomes" id="UP000193396"/>
    </source>
</evidence>
<feature type="region of interest" description="Disordered" evidence="4">
    <location>
        <begin position="264"/>
        <end position="364"/>
    </location>
</feature>
<gene>
    <name evidence="6" type="ORF">TALK_14730</name>
</gene>
<comment type="subcellular location">
    <subcellularLocation>
        <location evidence="1">Bacterial flagellum</location>
    </subcellularLocation>
</comment>
<evidence type="ECO:0000256" key="2">
    <source>
        <dbReference type="ARBA" id="ARBA00005709"/>
    </source>
</evidence>
<feature type="compositionally biased region" description="Low complexity" evidence="4">
    <location>
        <begin position="347"/>
        <end position="364"/>
    </location>
</feature>
<dbReference type="SUPFAM" id="SSF64518">
    <property type="entry name" value="Phase 1 flagellin"/>
    <property type="match status" value="1"/>
</dbReference>
<dbReference type="InterPro" id="IPR001029">
    <property type="entry name" value="Flagellin_N"/>
</dbReference>